<feature type="non-terminal residue" evidence="1">
    <location>
        <position position="111"/>
    </location>
</feature>
<sequence length="111" mass="12954">MDNDVLIFSKSAWSSTGGGKILVYAGEYLKDDLSRDAVRKLVREKGALGARWTYDYDCGEEGPWYRYVCDTVDYNIDKIQNKKGRYYVRRSLKRCTVRPVDYLWLADNGYE</sequence>
<name>X1ICF8_9ZZZZ</name>
<gene>
    <name evidence="1" type="ORF">S03H2_46833</name>
</gene>
<dbReference type="EMBL" id="BARU01029440">
    <property type="protein sequence ID" value="GAH66945.1"/>
    <property type="molecule type" value="Genomic_DNA"/>
</dbReference>
<organism evidence="1">
    <name type="scientific">marine sediment metagenome</name>
    <dbReference type="NCBI Taxonomy" id="412755"/>
    <lineage>
        <taxon>unclassified sequences</taxon>
        <taxon>metagenomes</taxon>
        <taxon>ecological metagenomes</taxon>
    </lineage>
</organism>
<dbReference type="AlphaFoldDB" id="X1ICF8"/>
<proteinExistence type="predicted"/>
<accession>X1ICF8</accession>
<protein>
    <submittedName>
        <fullName evidence="1">Uncharacterized protein</fullName>
    </submittedName>
</protein>
<reference evidence="1" key="1">
    <citation type="journal article" date="2014" name="Front. Microbiol.">
        <title>High frequency of phylogenetically diverse reductive dehalogenase-homologous genes in deep subseafloor sedimentary metagenomes.</title>
        <authorList>
            <person name="Kawai M."/>
            <person name="Futagami T."/>
            <person name="Toyoda A."/>
            <person name="Takaki Y."/>
            <person name="Nishi S."/>
            <person name="Hori S."/>
            <person name="Arai W."/>
            <person name="Tsubouchi T."/>
            <person name="Morono Y."/>
            <person name="Uchiyama I."/>
            <person name="Ito T."/>
            <person name="Fujiyama A."/>
            <person name="Inagaki F."/>
            <person name="Takami H."/>
        </authorList>
    </citation>
    <scope>NUCLEOTIDE SEQUENCE</scope>
    <source>
        <strain evidence="1">Expedition CK06-06</strain>
    </source>
</reference>
<comment type="caution">
    <text evidence="1">The sequence shown here is derived from an EMBL/GenBank/DDBJ whole genome shotgun (WGS) entry which is preliminary data.</text>
</comment>
<evidence type="ECO:0000313" key="1">
    <source>
        <dbReference type="EMBL" id="GAH66945.1"/>
    </source>
</evidence>